<accession>A0ABW8W2P1</accession>
<dbReference type="Gene3D" id="3.40.50.10540">
    <property type="entry name" value="Crotonobetainyl-coa:carnitine coa-transferase, domain 1"/>
    <property type="match status" value="1"/>
</dbReference>
<keyword evidence="1 2" id="KW-0808">Transferase</keyword>
<reference evidence="2 3" key="1">
    <citation type="submission" date="2024-12" db="EMBL/GenBank/DDBJ databases">
        <title>Pseudomonas species isolated from Lotus nodules promote plant growth.</title>
        <authorList>
            <person name="Yu Y.-H."/>
            <person name="Kurtenbach J."/>
            <person name="Crosbie D."/>
            <person name="Brachmann A."/>
            <person name="Marin M."/>
        </authorList>
    </citation>
    <scope>NUCLEOTIDE SEQUENCE [LARGE SCALE GENOMIC DNA]</scope>
    <source>
        <strain evidence="2 3">PLb11B</strain>
    </source>
</reference>
<name>A0ABW8W2P1_9PSED</name>
<comment type="caution">
    <text evidence="2">The sequence shown here is derived from an EMBL/GenBank/DDBJ whole genome shotgun (WGS) entry which is preliminary data.</text>
</comment>
<evidence type="ECO:0000256" key="1">
    <source>
        <dbReference type="ARBA" id="ARBA00022679"/>
    </source>
</evidence>
<dbReference type="PANTHER" id="PTHR48207">
    <property type="entry name" value="SUCCINATE--HYDROXYMETHYLGLUTARATE COA-TRANSFERASE"/>
    <property type="match status" value="1"/>
</dbReference>
<dbReference type="RefSeq" id="WP_407800262.1">
    <property type="nucleotide sequence ID" value="NZ_JBJNUX010000004.1"/>
</dbReference>
<dbReference type="Proteomes" id="UP001628646">
    <property type="component" value="Unassembled WGS sequence"/>
</dbReference>
<protein>
    <submittedName>
        <fullName evidence="2">CaiB/BaiF CoA transferase family protein</fullName>
    </submittedName>
</protein>
<dbReference type="InterPro" id="IPR044855">
    <property type="entry name" value="CoA-Trfase_III_dom3_sf"/>
</dbReference>
<evidence type="ECO:0000313" key="2">
    <source>
        <dbReference type="EMBL" id="MFL8999553.1"/>
    </source>
</evidence>
<dbReference type="PANTHER" id="PTHR48207:SF4">
    <property type="entry name" value="BLL6097 PROTEIN"/>
    <property type="match status" value="1"/>
</dbReference>
<dbReference type="InterPro" id="IPR050483">
    <property type="entry name" value="CoA-transferase_III_domain"/>
</dbReference>
<proteinExistence type="predicted"/>
<evidence type="ECO:0000313" key="3">
    <source>
        <dbReference type="Proteomes" id="UP001628646"/>
    </source>
</evidence>
<keyword evidence="3" id="KW-1185">Reference proteome</keyword>
<dbReference type="Gene3D" id="3.30.1540.10">
    <property type="entry name" value="formyl-coa transferase, domain 3"/>
    <property type="match status" value="1"/>
</dbReference>
<sequence>MEKPIMLKGIQIIDLTTIIFGPYGTQMLADMGADVVKIEAPGGDRFRQMGKPAKNPGMGGCHMTLNRGKRSVELDLKSPEHLNSLKSLLATADVFVHNIRDKAANRLGLDFESINSINPNIIYVHCTGFASGGPYSELQAYDDVIQAASGAVSLTCRTGVGSSPTYIPSAIADKIAGQYLSSAILAATIHKLRTGEGQKVEVPMFEAFTHFLLEEHLYGATFDPPTGPLCYERQIDPNRQPYRTFDGYLSIVPYTDPSLLRLFDVLGHPEALMREEFSTPELRRANMSQIFKIIGTLTEARTTADWMNRLIEAQIPAMPVRDIQDIFNDPHLKATGFFRRRVHPTEGPYFEMQPPIRFGAMPDFELRPAPRLGEHNEELIDSN</sequence>
<dbReference type="EMBL" id="JBJNUY010000005">
    <property type="protein sequence ID" value="MFL8999553.1"/>
    <property type="molecule type" value="Genomic_DNA"/>
</dbReference>
<gene>
    <name evidence="2" type="ORF">ACJ8NA_12930</name>
</gene>
<dbReference type="GO" id="GO:0016740">
    <property type="term" value="F:transferase activity"/>
    <property type="evidence" value="ECO:0007669"/>
    <property type="project" value="UniProtKB-KW"/>
</dbReference>
<dbReference type="Pfam" id="PF02515">
    <property type="entry name" value="CoA_transf_3"/>
    <property type="match status" value="1"/>
</dbReference>
<dbReference type="InterPro" id="IPR003673">
    <property type="entry name" value="CoA-Trfase_fam_III"/>
</dbReference>
<organism evidence="2 3">
    <name type="scientific">Pseudomonas azerbaijanorientalis</name>
    <dbReference type="NCBI Taxonomy" id="2842350"/>
    <lineage>
        <taxon>Bacteria</taxon>
        <taxon>Pseudomonadati</taxon>
        <taxon>Pseudomonadota</taxon>
        <taxon>Gammaproteobacteria</taxon>
        <taxon>Pseudomonadales</taxon>
        <taxon>Pseudomonadaceae</taxon>
        <taxon>Pseudomonas</taxon>
    </lineage>
</organism>
<dbReference type="SUPFAM" id="SSF89796">
    <property type="entry name" value="CoA-transferase family III (CaiB/BaiF)"/>
    <property type="match status" value="1"/>
</dbReference>
<dbReference type="InterPro" id="IPR023606">
    <property type="entry name" value="CoA-Trfase_III_dom_1_sf"/>
</dbReference>